<feature type="region of interest" description="Disordered" evidence="1">
    <location>
        <begin position="211"/>
        <end position="245"/>
    </location>
</feature>
<evidence type="ECO:0000313" key="3">
    <source>
        <dbReference type="Proteomes" id="UP000664132"/>
    </source>
</evidence>
<organism evidence="2 3">
    <name type="scientific">Cadophora malorum</name>
    <dbReference type="NCBI Taxonomy" id="108018"/>
    <lineage>
        <taxon>Eukaryota</taxon>
        <taxon>Fungi</taxon>
        <taxon>Dikarya</taxon>
        <taxon>Ascomycota</taxon>
        <taxon>Pezizomycotina</taxon>
        <taxon>Leotiomycetes</taxon>
        <taxon>Helotiales</taxon>
        <taxon>Ploettnerulaceae</taxon>
        <taxon>Cadophora</taxon>
    </lineage>
</organism>
<reference evidence="2" key="1">
    <citation type="submission" date="2021-02" db="EMBL/GenBank/DDBJ databases">
        <title>Genome sequence Cadophora malorum strain M34.</title>
        <authorList>
            <person name="Stefanovic E."/>
            <person name="Vu D."/>
            <person name="Scully C."/>
            <person name="Dijksterhuis J."/>
            <person name="Roader J."/>
            <person name="Houbraken J."/>
        </authorList>
    </citation>
    <scope>NUCLEOTIDE SEQUENCE</scope>
    <source>
        <strain evidence="2">M34</strain>
    </source>
</reference>
<feature type="region of interest" description="Disordered" evidence="1">
    <location>
        <begin position="116"/>
        <end position="136"/>
    </location>
</feature>
<dbReference type="Proteomes" id="UP000664132">
    <property type="component" value="Unassembled WGS sequence"/>
</dbReference>
<feature type="compositionally biased region" description="Polar residues" evidence="1">
    <location>
        <begin position="361"/>
        <end position="370"/>
    </location>
</feature>
<feature type="region of interest" description="Disordered" evidence="1">
    <location>
        <begin position="360"/>
        <end position="383"/>
    </location>
</feature>
<dbReference type="AlphaFoldDB" id="A0A8H7T8J7"/>
<feature type="compositionally biased region" description="Basic and acidic residues" evidence="1">
    <location>
        <begin position="260"/>
        <end position="273"/>
    </location>
</feature>
<feature type="compositionally biased region" description="Polar residues" evidence="1">
    <location>
        <begin position="150"/>
        <end position="164"/>
    </location>
</feature>
<gene>
    <name evidence="2" type="ORF">IFR04_009810</name>
</gene>
<feature type="region of interest" description="Disordered" evidence="1">
    <location>
        <begin position="1"/>
        <end position="84"/>
    </location>
</feature>
<sequence>MSNTGKSEVGNPLLRSVEQDDKPSAAPDSSNEMASTKDISEHGYDNPNTEPKTDNSPEPDTIEVNSNGALRSPVNLSQSFSRSCSPAEQLTYQTFRSPINDSRGYYANALRRRELGSASPSLSQQRRVAPRLNNPSPQHLLKAMIDASSTRANRASTVPQNGPVQSDLEIEQQSRGRYASPRSPYDSSISGSPLHIMAGYGGRAMRRESFGGANQRSQPDPYVGVDASMGPFDDENDIYNDSLGGREQYSSSFQLVPDVHRQGSQDPHVRDAGQPDEENGNGVIQGRPIDDWQLYHPAHHPEHSANRCHMIGYEKRRLPRGYDETGSDHRRFSQFDAFHRPGQALTNGEDTSLFVPEQEYRSNVSTSEKQAGTGIGNRGGRPHKQLFSHDTFIKDAPFRASASAPMIIGRKRKATNDLEESSRFNQPGAVLDPSRYSGDPTINWGLNQEPPSVPQGAVSDAALLKRGLTRGAKEKVCKRGYGANDPENVNIVNMKEDGMSFAEIVEALNETRVANGRAPSLSVCGVTSRYNRTAPLLFAAEGKQFIPLSKRGKGQVLADGPLYEKPVWNDQLDLILAQVVKDVDKDKWNRVAMEYNRRTGKNISAQSAALRHTIL</sequence>
<evidence type="ECO:0000313" key="2">
    <source>
        <dbReference type="EMBL" id="KAG4417034.1"/>
    </source>
</evidence>
<feature type="region of interest" description="Disordered" evidence="1">
    <location>
        <begin position="260"/>
        <end position="287"/>
    </location>
</feature>
<evidence type="ECO:0000256" key="1">
    <source>
        <dbReference type="SAM" id="MobiDB-lite"/>
    </source>
</evidence>
<proteinExistence type="predicted"/>
<comment type="caution">
    <text evidence="2">The sequence shown here is derived from an EMBL/GenBank/DDBJ whole genome shotgun (WGS) entry which is preliminary data.</text>
</comment>
<protein>
    <submittedName>
        <fullName evidence="2">Uncharacterized protein</fullName>
    </submittedName>
</protein>
<keyword evidence="3" id="KW-1185">Reference proteome</keyword>
<name>A0A8H7T8J7_9HELO</name>
<feature type="region of interest" description="Disordered" evidence="1">
    <location>
        <begin position="150"/>
        <end position="192"/>
    </location>
</feature>
<dbReference type="OrthoDB" id="3438274at2759"/>
<accession>A0A8H7T8J7</accession>
<dbReference type="EMBL" id="JAFJYH010000166">
    <property type="protein sequence ID" value="KAG4417034.1"/>
    <property type="molecule type" value="Genomic_DNA"/>
</dbReference>
<feature type="compositionally biased region" description="Polar residues" evidence="1">
    <location>
        <begin position="46"/>
        <end position="84"/>
    </location>
</feature>